<evidence type="ECO:0000256" key="12">
    <source>
        <dbReference type="SAM" id="Phobius"/>
    </source>
</evidence>
<dbReference type="OrthoDB" id="1726137at2759"/>
<evidence type="ECO:0000256" key="1">
    <source>
        <dbReference type="ARBA" id="ARBA00001970"/>
    </source>
</evidence>
<keyword evidence="14" id="KW-1185">Reference proteome</keyword>
<comment type="cofactor">
    <cofactor evidence="1">
        <name>heme b</name>
        <dbReference type="ChEBI" id="CHEBI:60344"/>
    </cofactor>
</comment>
<feature type="transmembrane region" description="Helical" evidence="12">
    <location>
        <begin position="351"/>
        <end position="374"/>
    </location>
</feature>
<feature type="transmembrane region" description="Helical" evidence="12">
    <location>
        <begin position="254"/>
        <end position="273"/>
    </location>
</feature>
<dbReference type="AlphaFoldDB" id="W6MQ32"/>
<dbReference type="RefSeq" id="XP_022459347.1">
    <property type="nucleotide sequence ID" value="XM_022601734.1"/>
</dbReference>
<keyword evidence="9 12" id="KW-0472">Membrane</keyword>
<feature type="transmembrane region" description="Helical" evidence="12">
    <location>
        <begin position="482"/>
        <end position="499"/>
    </location>
</feature>
<dbReference type="EMBL" id="HG793128">
    <property type="protein sequence ID" value="CDK27352.1"/>
    <property type="molecule type" value="Genomic_DNA"/>
</dbReference>
<dbReference type="HOGENOM" id="CLU_017627_4_1_1"/>
<evidence type="ECO:0000313" key="13">
    <source>
        <dbReference type="EMBL" id="CDK27352.1"/>
    </source>
</evidence>
<feature type="transmembrane region" description="Helical" evidence="12">
    <location>
        <begin position="139"/>
        <end position="159"/>
    </location>
</feature>
<dbReference type="GO" id="GO:0051537">
    <property type="term" value="F:2 iron, 2 sulfur cluster binding"/>
    <property type="evidence" value="ECO:0007669"/>
    <property type="project" value="EnsemblFungi"/>
</dbReference>
<feature type="transmembrane region" description="Helical" evidence="12">
    <location>
        <begin position="224"/>
        <end position="242"/>
    </location>
</feature>
<dbReference type="HAMAP" id="MF_01665">
    <property type="entry name" value="HemeA_synth_type2"/>
    <property type="match status" value="1"/>
</dbReference>
<dbReference type="GO" id="GO:0120547">
    <property type="term" value="F:heme A synthase activity"/>
    <property type="evidence" value="ECO:0007669"/>
    <property type="project" value="UniProtKB-EC"/>
</dbReference>
<dbReference type="InterPro" id="IPR003780">
    <property type="entry name" value="COX15/CtaA_fam"/>
</dbReference>
<keyword evidence="5 12" id="KW-1133">Transmembrane helix</keyword>
<reference evidence="13" key="2">
    <citation type="submission" date="2014-02" db="EMBL/GenBank/DDBJ databases">
        <title>Complete DNA sequence of /Kuraishia capsulata/ illustrates novel genomic features among budding yeasts (/Saccharomycotina/).</title>
        <authorList>
            <person name="Morales L."/>
            <person name="Noel B."/>
            <person name="Porcel B."/>
            <person name="Marcet-Houben M."/>
            <person name="Hullo M-F."/>
            <person name="Sacerdot C."/>
            <person name="Tekaia F."/>
            <person name="Leh-Louis V."/>
            <person name="Despons L."/>
            <person name="Khanna V."/>
            <person name="Aury J-M."/>
            <person name="Barbe V."/>
            <person name="Couloux A."/>
            <person name="Labadie K."/>
            <person name="Pelletier E."/>
            <person name="Souciet J-L."/>
            <person name="Boekhout T."/>
            <person name="Gabaldon T."/>
            <person name="Wincker P."/>
            <person name="Dujon B."/>
        </authorList>
    </citation>
    <scope>NUCLEOTIDE SEQUENCE</scope>
    <source>
        <strain evidence="13">CBS 1993</strain>
    </source>
</reference>
<keyword evidence="7" id="KW-0408">Iron</keyword>
<name>W6MQ32_9ASCO</name>
<evidence type="ECO:0000256" key="6">
    <source>
        <dbReference type="ARBA" id="ARBA00023002"/>
    </source>
</evidence>
<gene>
    <name evidence="13" type="ORF">KUCA_T00003330001</name>
</gene>
<accession>W6MQ32</accession>
<evidence type="ECO:0008006" key="15">
    <source>
        <dbReference type="Google" id="ProtNLM"/>
    </source>
</evidence>
<dbReference type="GO" id="GO:0005743">
    <property type="term" value="C:mitochondrial inner membrane"/>
    <property type="evidence" value="ECO:0007669"/>
    <property type="project" value="EnsemblFungi"/>
</dbReference>
<dbReference type="PANTHER" id="PTHR23289:SF2">
    <property type="entry name" value="CYTOCHROME C OXIDASE ASSEMBLY PROTEIN COX15 HOMOLOG"/>
    <property type="match status" value="1"/>
</dbReference>
<evidence type="ECO:0000256" key="10">
    <source>
        <dbReference type="ARBA" id="ARBA00044501"/>
    </source>
</evidence>
<evidence type="ECO:0000256" key="2">
    <source>
        <dbReference type="ARBA" id="ARBA00004141"/>
    </source>
</evidence>
<evidence type="ECO:0000256" key="3">
    <source>
        <dbReference type="ARBA" id="ARBA00022692"/>
    </source>
</evidence>
<dbReference type="InterPro" id="IPR023754">
    <property type="entry name" value="HemeA_Synthase_type2"/>
</dbReference>
<dbReference type="PANTHER" id="PTHR23289">
    <property type="entry name" value="CYTOCHROME C OXIDASE ASSEMBLY PROTEIN COX15"/>
    <property type="match status" value="1"/>
</dbReference>
<dbReference type="GeneID" id="34520735"/>
<evidence type="ECO:0000313" key="14">
    <source>
        <dbReference type="Proteomes" id="UP000019384"/>
    </source>
</evidence>
<dbReference type="STRING" id="1382522.W6MQ32"/>
<evidence type="ECO:0000256" key="7">
    <source>
        <dbReference type="ARBA" id="ARBA00023004"/>
    </source>
</evidence>
<evidence type="ECO:0000256" key="5">
    <source>
        <dbReference type="ARBA" id="ARBA00022989"/>
    </source>
</evidence>
<keyword evidence="8" id="KW-0350">Heme biosynthesis</keyword>
<proteinExistence type="inferred from homology"/>
<feature type="transmembrane region" description="Helical" evidence="12">
    <location>
        <begin position="450"/>
        <end position="476"/>
    </location>
</feature>
<dbReference type="Proteomes" id="UP000019384">
    <property type="component" value="Unassembled WGS sequence"/>
</dbReference>
<comment type="subcellular location">
    <subcellularLocation>
        <location evidence="2">Membrane</location>
        <topology evidence="2">Multi-pass membrane protein</topology>
    </subcellularLocation>
</comment>
<evidence type="ECO:0000256" key="4">
    <source>
        <dbReference type="ARBA" id="ARBA00022723"/>
    </source>
</evidence>
<feature type="transmembrane region" description="Helical" evidence="12">
    <location>
        <begin position="293"/>
        <end position="314"/>
    </location>
</feature>
<dbReference type="Pfam" id="PF02628">
    <property type="entry name" value="COX15-CtaA"/>
    <property type="match status" value="1"/>
</dbReference>
<evidence type="ECO:0000256" key="9">
    <source>
        <dbReference type="ARBA" id="ARBA00023136"/>
    </source>
</evidence>
<evidence type="ECO:0000256" key="11">
    <source>
        <dbReference type="ARBA" id="ARBA00048044"/>
    </source>
</evidence>
<keyword evidence="3 12" id="KW-0812">Transmembrane</keyword>
<feature type="transmembrane region" description="Helical" evidence="12">
    <location>
        <begin position="419"/>
        <end position="438"/>
    </location>
</feature>
<dbReference type="GO" id="GO:0046872">
    <property type="term" value="F:metal ion binding"/>
    <property type="evidence" value="ECO:0007669"/>
    <property type="project" value="UniProtKB-KW"/>
</dbReference>
<evidence type="ECO:0000256" key="8">
    <source>
        <dbReference type="ARBA" id="ARBA00023133"/>
    </source>
</evidence>
<comment type="pathway">
    <text evidence="10">Porphyrin-containing compound metabolism; heme A biosynthesis; heme A from heme O: step 1/1.</text>
</comment>
<reference evidence="13" key="1">
    <citation type="submission" date="2013-12" db="EMBL/GenBank/DDBJ databases">
        <authorList>
            <person name="Genoscope - CEA"/>
        </authorList>
    </citation>
    <scope>NUCLEOTIDE SEQUENCE</scope>
    <source>
        <strain evidence="13">CBS 1993</strain>
    </source>
</reference>
<keyword evidence="4" id="KW-0479">Metal-binding</keyword>
<comment type="catalytic activity">
    <reaction evidence="11">
        <text>Fe(II)-heme o + 2 A + H2O = Fe(II)-heme a + 2 AH2</text>
        <dbReference type="Rhea" id="RHEA:63388"/>
        <dbReference type="ChEBI" id="CHEBI:13193"/>
        <dbReference type="ChEBI" id="CHEBI:15377"/>
        <dbReference type="ChEBI" id="CHEBI:17499"/>
        <dbReference type="ChEBI" id="CHEBI:60530"/>
        <dbReference type="ChEBI" id="CHEBI:61715"/>
        <dbReference type="EC" id="1.17.99.9"/>
    </reaction>
    <physiologicalReaction direction="left-to-right" evidence="11">
        <dbReference type="Rhea" id="RHEA:63389"/>
    </physiologicalReaction>
</comment>
<sequence>MAPFAADHYYKFYGLHQPLNLQPSSPAEVCVVYKPMSLCKSQFFFIKNSSVLQTFPKSRVSRFSLNANGPQGQSLLRKLWFPTRQATQLQKRTLARSVLLQRLGASPFKRSYSTITADSIAESVNVSKPRFTLNTDKRVAYMCMGSAVLVAGIVILGGLTRLTESGLSITEWKPVTGALPPLTQDDWEREFEKYKASPEFKQLNSHITLEDYKFIYGMEWSHRLLGRIIGTVFVLPSIYFVARRRCSVDVAWKLAGISALIGVQGFIGWWMVASGLDEVQLAERNSKPTVSPYRLTAHLGVAFVVCCSMVYTGLQILKQHALIRDPEKYLGYFKQINSPNLKLFKRLSNGLFGMVFVTALTGALVAGLDAGLIYNTFPHMGENWVPSSRELMDPVYSRTKDSADLWWRNLLENPTTVQLNHRIMAVSTFCYTLALHLYSHRIKSNIPKPAYKALTAAIGVASLQVTLGICTLLWLVPTELAAAHQAGALTLLTTVLVLVQKLRKPTVSDMMLLRRVLGKTAEQAAKSKVVFK</sequence>
<dbReference type="GO" id="GO:0005759">
    <property type="term" value="C:mitochondrial matrix"/>
    <property type="evidence" value="ECO:0007669"/>
    <property type="project" value="EnsemblFungi"/>
</dbReference>
<keyword evidence="6" id="KW-0560">Oxidoreductase</keyword>
<dbReference type="GO" id="GO:0016653">
    <property type="term" value="F:oxidoreductase activity, acting on NAD(P)H, heme protein as acceptor"/>
    <property type="evidence" value="ECO:0007669"/>
    <property type="project" value="TreeGrafter"/>
</dbReference>
<organism evidence="13 14">
    <name type="scientific">Kuraishia capsulata CBS 1993</name>
    <dbReference type="NCBI Taxonomy" id="1382522"/>
    <lineage>
        <taxon>Eukaryota</taxon>
        <taxon>Fungi</taxon>
        <taxon>Dikarya</taxon>
        <taxon>Ascomycota</taxon>
        <taxon>Saccharomycotina</taxon>
        <taxon>Pichiomycetes</taxon>
        <taxon>Pichiales</taxon>
        <taxon>Pichiaceae</taxon>
        <taxon>Kuraishia</taxon>
    </lineage>
</organism>
<protein>
    <recommendedName>
        <fullName evidence="15">Cytochrome c oxidase assembly protein COX15</fullName>
    </recommendedName>
</protein>
<dbReference type="GO" id="GO:0006784">
    <property type="term" value="P:heme A biosynthetic process"/>
    <property type="evidence" value="ECO:0007669"/>
    <property type="project" value="EnsemblFungi"/>
</dbReference>